<dbReference type="Pfam" id="PF12728">
    <property type="entry name" value="HTH_17"/>
    <property type="match status" value="1"/>
</dbReference>
<dbReference type="GO" id="GO:0003677">
    <property type="term" value="F:DNA binding"/>
    <property type="evidence" value="ECO:0007669"/>
    <property type="project" value="UniProtKB-KW"/>
</dbReference>
<reference evidence="2 3" key="1">
    <citation type="submission" date="2017-11" db="EMBL/GenBank/DDBJ databases">
        <title>Infants hospitalized years apart are colonized by the same room-sourced microbial strains.</title>
        <authorList>
            <person name="Brooks B."/>
            <person name="Olm M.R."/>
            <person name="Firek B.A."/>
            <person name="Baker R."/>
            <person name="Thomas B.C."/>
            <person name="Morowitz M.J."/>
            <person name="Banfield J.F."/>
        </authorList>
    </citation>
    <scope>NUCLEOTIDE SEQUENCE [LARGE SCALE GENOMIC DNA]</scope>
    <source>
        <strain evidence="2">S2_009_000_R2_76</strain>
    </source>
</reference>
<evidence type="ECO:0000259" key="1">
    <source>
        <dbReference type="Pfam" id="PF12728"/>
    </source>
</evidence>
<evidence type="ECO:0000313" key="3">
    <source>
        <dbReference type="Proteomes" id="UP000249645"/>
    </source>
</evidence>
<evidence type="ECO:0000313" key="2">
    <source>
        <dbReference type="EMBL" id="PZP52441.1"/>
    </source>
</evidence>
<dbReference type="EMBL" id="QFOI01000004">
    <property type="protein sequence ID" value="PZP52441.1"/>
    <property type="molecule type" value="Genomic_DNA"/>
</dbReference>
<gene>
    <name evidence="2" type="ORF">DI598_00630</name>
</gene>
<proteinExistence type="predicted"/>
<dbReference type="InterPro" id="IPR009061">
    <property type="entry name" value="DNA-bd_dom_put_sf"/>
</dbReference>
<accession>A0A2W5F8Q9</accession>
<dbReference type="SUPFAM" id="SSF46955">
    <property type="entry name" value="Putative DNA-binding domain"/>
    <property type="match status" value="1"/>
</dbReference>
<feature type="domain" description="Helix-turn-helix" evidence="1">
    <location>
        <begin position="44"/>
        <end position="91"/>
    </location>
</feature>
<protein>
    <submittedName>
        <fullName evidence="2">DNA-binding protein</fullName>
    </submittedName>
</protein>
<comment type="caution">
    <text evidence="2">The sequence shown here is derived from an EMBL/GenBank/DDBJ whole genome shotgun (WGS) entry which is preliminary data.</text>
</comment>
<sequence length="99" mass="10920">MEKNIVNLSIPLDALATAIASQLLPSLLANGDQAKVQHNVKEKYLSRKETAVQLRVSLPTLTQYTKLGKIKGYRLGTRVLYKESELELALQKIKGGAND</sequence>
<dbReference type="InterPro" id="IPR041657">
    <property type="entry name" value="HTH_17"/>
</dbReference>
<dbReference type="AlphaFoldDB" id="A0A2W5F8Q9"/>
<organism evidence="2 3">
    <name type="scientific">Pseudopedobacter saltans</name>
    <dbReference type="NCBI Taxonomy" id="151895"/>
    <lineage>
        <taxon>Bacteria</taxon>
        <taxon>Pseudomonadati</taxon>
        <taxon>Bacteroidota</taxon>
        <taxon>Sphingobacteriia</taxon>
        <taxon>Sphingobacteriales</taxon>
        <taxon>Sphingobacteriaceae</taxon>
        <taxon>Pseudopedobacter</taxon>
    </lineage>
</organism>
<name>A0A2W5F8Q9_9SPHI</name>
<dbReference type="Proteomes" id="UP000249645">
    <property type="component" value="Unassembled WGS sequence"/>
</dbReference>
<keyword evidence="2" id="KW-0238">DNA-binding</keyword>